<dbReference type="RefSeq" id="WP_076032994.1">
    <property type="nucleotide sequence ID" value="NZ_BKPF01000005.1"/>
</dbReference>
<comment type="similarity">
    <text evidence="9">Belongs to the GSP H family.</text>
</comment>
<evidence type="ECO:0000256" key="1">
    <source>
        <dbReference type="ARBA" id="ARBA00004377"/>
    </source>
</evidence>
<dbReference type="NCBIfam" id="TIGR02532">
    <property type="entry name" value="IV_pilin_GFxxxE"/>
    <property type="match status" value="1"/>
</dbReference>
<dbReference type="EMBL" id="CP016896">
    <property type="protein sequence ID" value="APV36346.1"/>
    <property type="molecule type" value="Genomic_DNA"/>
</dbReference>
<evidence type="ECO:0000256" key="7">
    <source>
        <dbReference type="ARBA" id="ARBA00022989"/>
    </source>
</evidence>
<evidence type="ECO:0000259" key="12">
    <source>
        <dbReference type="Pfam" id="PF12019"/>
    </source>
</evidence>
<feature type="domain" description="General secretion pathway GspH" evidence="12">
    <location>
        <begin position="47"/>
        <end position="160"/>
    </location>
</feature>
<dbReference type="Gene3D" id="3.55.40.10">
    <property type="entry name" value="minor pseudopilin epsh domain"/>
    <property type="match status" value="1"/>
</dbReference>
<dbReference type="GO" id="GO:0005886">
    <property type="term" value="C:plasma membrane"/>
    <property type="evidence" value="ECO:0007669"/>
    <property type="project" value="UniProtKB-SubCell"/>
</dbReference>
<feature type="transmembrane region" description="Helical" evidence="11">
    <location>
        <begin position="6"/>
        <end position="28"/>
    </location>
</feature>
<reference evidence="13 14" key="1">
    <citation type="submission" date="2016-08" db="EMBL/GenBank/DDBJ databases">
        <title>Complete genome sequence of Acinetobacter baylyi strain GFJ2.</title>
        <authorList>
            <person name="Tabata M."/>
            <person name="Kuboki S."/>
            <person name="Gibu N."/>
            <person name="Kinouchi Y."/>
            <person name="Vangnai A."/>
            <person name="Kasai D."/>
            <person name="Fukuda M."/>
        </authorList>
    </citation>
    <scope>NUCLEOTIDE SEQUENCE [LARGE SCALE GENOMIC DNA]</scope>
    <source>
        <strain evidence="13 14">GFJ2</strain>
    </source>
</reference>
<evidence type="ECO:0000256" key="11">
    <source>
        <dbReference type="SAM" id="Phobius"/>
    </source>
</evidence>
<dbReference type="InterPro" id="IPR022346">
    <property type="entry name" value="T2SS_GspH"/>
</dbReference>
<dbReference type="KEGG" id="asol:BEN76_10075"/>
<keyword evidence="8 11" id="KW-0472">Membrane</keyword>
<evidence type="ECO:0000256" key="8">
    <source>
        <dbReference type="ARBA" id="ARBA00023136"/>
    </source>
</evidence>
<dbReference type="GO" id="GO:0015628">
    <property type="term" value="P:protein secretion by the type II secretion system"/>
    <property type="evidence" value="ECO:0007669"/>
    <property type="project" value="InterPro"/>
</dbReference>
<dbReference type="Pfam" id="PF07963">
    <property type="entry name" value="N_methyl"/>
    <property type="match status" value="1"/>
</dbReference>
<dbReference type="Pfam" id="PF12019">
    <property type="entry name" value="GspH"/>
    <property type="match status" value="1"/>
</dbReference>
<gene>
    <name evidence="13" type="ORF">BEN76_10075</name>
</gene>
<keyword evidence="5" id="KW-0997">Cell inner membrane</keyword>
<keyword evidence="4" id="KW-0488">Methylation</keyword>
<dbReference type="GO" id="GO:0015627">
    <property type="term" value="C:type II protein secretion system complex"/>
    <property type="evidence" value="ECO:0007669"/>
    <property type="project" value="InterPro"/>
</dbReference>
<evidence type="ECO:0000256" key="6">
    <source>
        <dbReference type="ARBA" id="ARBA00022692"/>
    </source>
</evidence>
<keyword evidence="6 11" id="KW-0812">Transmembrane</keyword>
<organism evidence="13 14">
    <name type="scientific">Acinetobacter soli</name>
    <dbReference type="NCBI Taxonomy" id="487316"/>
    <lineage>
        <taxon>Bacteria</taxon>
        <taxon>Pseudomonadati</taxon>
        <taxon>Pseudomonadota</taxon>
        <taxon>Gammaproteobacteria</taxon>
        <taxon>Moraxellales</taxon>
        <taxon>Moraxellaceae</taxon>
        <taxon>Acinetobacter</taxon>
    </lineage>
</organism>
<dbReference type="SUPFAM" id="SSF54523">
    <property type="entry name" value="Pili subunits"/>
    <property type="match status" value="1"/>
</dbReference>
<name>A0A1P8EJF5_9GAMM</name>
<evidence type="ECO:0000256" key="5">
    <source>
        <dbReference type="ARBA" id="ARBA00022519"/>
    </source>
</evidence>
<dbReference type="eggNOG" id="COG4970">
    <property type="taxonomic scope" value="Bacteria"/>
</dbReference>
<dbReference type="InterPro" id="IPR012902">
    <property type="entry name" value="N_methyl_site"/>
</dbReference>
<evidence type="ECO:0000256" key="2">
    <source>
        <dbReference type="ARBA" id="ARBA00021549"/>
    </source>
</evidence>
<evidence type="ECO:0000256" key="9">
    <source>
        <dbReference type="ARBA" id="ARBA00025772"/>
    </source>
</evidence>
<dbReference type="AlphaFoldDB" id="A0A1P8EJF5"/>
<keyword evidence="7 11" id="KW-1133">Transmembrane helix</keyword>
<keyword evidence="3" id="KW-1003">Cell membrane</keyword>
<proteinExistence type="inferred from homology"/>
<sequence length="172" mass="19521">MNNNFLGFSLIEFLVTLTVLSILIGVGVPTYQHVMATQEANHIPRTLTIHIQKAKSDAVLYRHNVVLCPSIDKQTCSDDWSKGFIVFLDQNRNRQRDLNEDLLSSTDWNTRYGMLSWKGTLQSNHLMFRAASGLPIGSNGSFYYCSQKVSHKRLVISRMGHFRVETLADCPT</sequence>
<evidence type="ECO:0000313" key="14">
    <source>
        <dbReference type="Proteomes" id="UP000185674"/>
    </source>
</evidence>
<evidence type="ECO:0000256" key="4">
    <source>
        <dbReference type="ARBA" id="ARBA00022481"/>
    </source>
</evidence>
<evidence type="ECO:0000256" key="3">
    <source>
        <dbReference type="ARBA" id="ARBA00022475"/>
    </source>
</evidence>
<dbReference type="Proteomes" id="UP000185674">
    <property type="component" value="Chromosome"/>
</dbReference>
<evidence type="ECO:0000256" key="10">
    <source>
        <dbReference type="ARBA" id="ARBA00030775"/>
    </source>
</evidence>
<dbReference type="STRING" id="487316.BEN76_10075"/>
<comment type="subcellular location">
    <subcellularLocation>
        <location evidence="1">Cell inner membrane</location>
        <topology evidence="1">Single-pass membrane protein</topology>
    </subcellularLocation>
</comment>
<evidence type="ECO:0000313" key="13">
    <source>
        <dbReference type="EMBL" id="APV36346.1"/>
    </source>
</evidence>
<protein>
    <recommendedName>
        <fullName evidence="2">Type II secretion system protein H</fullName>
    </recommendedName>
    <alternativeName>
        <fullName evidence="10">General secretion pathway protein H</fullName>
    </alternativeName>
</protein>
<accession>A0A1P8EJF5</accession>
<dbReference type="InterPro" id="IPR045584">
    <property type="entry name" value="Pilin-like"/>
</dbReference>